<dbReference type="PROSITE" id="PS50280">
    <property type="entry name" value="SET"/>
    <property type="match status" value="1"/>
</dbReference>
<dbReference type="InterPro" id="IPR046341">
    <property type="entry name" value="SET_dom_sf"/>
</dbReference>
<keyword evidence="5" id="KW-0676">Redox-active center</keyword>
<comment type="similarity">
    <text evidence="1">Belongs to the glutaredoxin family.</text>
</comment>
<dbReference type="Gene3D" id="3.40.30.10">
    <property type="entry name" value="Glutaredoxin"/>
    <property type="match status" value="1"/>
</dbReference>
<keyword evidence="3" id="KW-0249">Electron transport</keyword>
<dbReference type="SUPFAM" id="SSF52833">
    <property type="entry name" value="Thioredoxin-like"/>
    <property type="match status" value="1"/>
</dbReference>
<keyword evidence="4" id="KW-1015">Disulfide bond</keyword>
<keyword evidence="2" id="KW-0813">Transport</keyword>
<dbReference type="Pfam" id="PF00462">
    <property type="entry name" value="Glutaredoxin"/>
    <property type="match status" value="1"/>
</dbReference>
<dbReference type="GO" id="GO:0005739">
    <property type="term" value="C:mitochondrion"/>
    <property type="evidence" value="ECO:0007669"/>
    <property type="project" value="TreeGrafter"/>
</dbReference>
<evidence type="ECO:0000256" key="4">
    <source>
        <dbReference type="ARBA" id="ARBA00023157"/>
    </source>
</evidence>
<dbReference type="InterPro" id="IPR002109">
    <property type="entry name" value="Glutaredoxin"/>
</dbReference>
<dbReference type="PANTHER" id="PTHR46679">
    <property type="match status" value="1"/>
</dbReference>
<protein>
    <recommendedName>
        <fullName evidence="6">SET domain-containing protein</fullName>
    </recommendedName>
</protein>
<dbReference type="GO" id="GO:0015035">
    <property type="term" value="F:protein-disulfide reductase activity"/>
    <property type="evidence" value="ECO:0007669"/>
    <property type="project" value="TreeGrafter"/>
</dbReference>
<dbReference type="PRINTS" id="PR00160">
    <property type="entry name" value="GLUTAREDOXIN"/>
</dbReference>
<evidence type="ECO:0000256" key="1">
    <source>
        <dbReference type="ARBA" id="ARBA00007787"/>
    </source>
</evidence>
<evidence type="ECO:0000256" key="5">
    <source>
        <dbReference type="ARBA" id="ARBA00023284"/>
    </source>
</evidence>
<dbReference type="PROSITE" id="PS51354">
    <property type="entry name" value="GLUTAREDOXIN_2"/>
    <property type="match status" value="1"/>
</dbReference>
<feature type="domain" description="SET" evidence="6">
    <location>
        <begin position="99"/>
        <end position="209"/>
    </location>
</feature>
<dbReference type="SMART" id="SM00317">
    <property type="entry name" value="SET"/>
    <property type="match status" value="1"/>
</dbReference>
<keyword evidence="8" id="KW-1185">Reference proteome</keyword>
<gene>
    <name evidence="7" type="ORF">MSPICULIGERA_LOCUS19183</name>
</gene>
<proteinExistence type="inferred from homology"/>
<dbReference type="CDD" id="cd02066">
    <property type="entry name" value="GRX_family"/>
    <property type="match status" value="1"/>
</dbReference>
<dbReference type="Gene3D" id="2.170.270.10">
    <property type="entry name" value="SET domain"/>
    <property type="match status" value="1"/>
</dbReference>
<comment type="caution">
    <text evidence="7">The sequence shown here is derived from an EMBL/GenBank/DDBJ whole genome shotgun (WGS) entry which is preliminary data.</text>
</comment>
<name>A0AA36G6D2_9BILA</name>
<evidence type="ECO:0000259" key="6">
    <source>
        <dbReference type="PROSITE" id="PS50280"/>
    </source>
</evidence>
<evidence type="ECO:0000313" key="7">
    <source>
        <dbReference type="EMBL" id="CAJ0581014.1"/>
    </source>
</evidence>
<dbReference type="AlphaFoldDB" id="A0AA36G6D2"/>
<dbReference type="InterPro" id="IPR001214">
    <property type="entry name" value="SET_dom"/>
</dbReference>
<feature type="non-terminal residue" evidence="7">
    <location>
        <position position="324"/>
    </location>
</feature>
<dbReference type="Pfam" id="PF21549">
    <property type="entry name" value="PRDM2_PR"/>
    <property type="match status" value="1"/>
</dbReference>
<dbReference type="Proteomes" id="UP001177023">
    <property type="component" value="Unassembled WGS sequence"/>
</dbReference>
<dbReference type="SUPFAM" id="SSF82199">
    <property type="entry name" value="SET domain"/>
    <property type="match status" value="1"/>
</dbReference>
<sequence length="324" mass="37067">MADIFVIDTRLQSIQIVAKDKYNDEWHVRLEEVPEDVATNLQKLRVVPDEEATDQDIYCLMCEKFKHPFCKEHPFYHIGDRVRSDTRPDEPRSYYTCPLFFKIRPSPLHGLGIFASYDLPAGLFFGPYEGLKTTKEKADRSGYAWEIATEEGTMYIDASDPKKSNWLRYINCAPNETLQNMKAITYCGRIYYYIFRPVKTKEELLLAKMGGVESKVDVEAVRKEVNSHPVVMFSKSHCGYCVKAKDLLANEKIEFKERDLDAMKAESPKEHQSFVNGLVYTTRITGVPQIFICGKLIGGYTELAALAEGKTLLDKVSECAKEHD</sequence>
<dbReference type="InterPro" id="IPR036249">
    <property type="entry name" value="Thioredoxin-like_sf"/>
</dbReference>
<dbReference type="PANTHER" id="PTHR46679:SF1">
    <property type="entry name" value="GLUTAREDOXIN-2, MITOCHONDRIAL"/>
    <property type="match status" value="1"/>
</dbReference>
<reference evidence="7" key="1">
    <citation type="submission" date="2023-06" db="EMBL/GenBank/DDBJ databases">
        <authorList>
            <person name="Delattre M."/>
        </authorList>
    </citation>
    <scope>NUCLEOTIDE SEQUENCE</scope>
    <source>
        <strain evidence="7">AF72</strain>
    </source>
</reference>
<evidence type="ECO:0000256" key="3">
    <source>
        <dbReference type="ARBA" id="ARBA00022982"/>
    </source>
</evidence>
<evidence type="ECO:0000256" key="2">
    <source>
        <dbReference type="ARBA" id="ARBA00022448"/>
    </source>
</evidence>
<evidence type="ECO:0000313" key="8">
    <source>
        <dbReference type="Proteomes" id="UP001177023"/>
    </source>
</evidence>
<organism evidence="7 8">
    <name type="scientific">Mesorhabditis spiculigera</name>
    <dbReference type="NCBI Taxonomy" id="96644"/>
    <lineage>
        <taxon>Eukaryota</taxon>
        <taxon>Metazoa</taxon>
        <taxon>Ecdysozoa</taxon>
        <taxon>Nematoda</taxon>
        <taxon>Chromadorea</taxon>
        <taxon>Rhabditida</taxon>
        <taxon>Rhabditina</taxon>
        <taxon>Rhabditomorpha</taxon>
        <taxon>Rhabditoidea</taxon>
        <taxon>Rhabditidae</taxon>
        <taxon>Mesorhabditinae</taxon>
        <taxon>Mesorhabditis</taxon>
    </lineage>
</organism>
<dbReference type="InterPro" id="IPR014025">
    <property type="entry name" value="Glutaredoxin_subgr"/>
</dbReference>
<dbReference type="EMBL" id="CATQJA010002662">
    <property type="protein sequence ID" value="CAJ0581014.1"/>
    <property type="molecule type" value="Genomic_DNA"/>
</dbReference>
<accession>A0AA36G6D2</accession>